<dbReference type="GO" id="GO:0003677">
    <property type="term" value="F:DNA binding"/>
    <property type="evidence" value="ECO:0007669"/>
    <property type="project" value="UniProtKB-KW"/>
</dbReference>
<reference evidence="4 5" key="1">
    <citation type="journal article" date="2014" name="Nat. Commun.">
        <title>Klebsormidium flaccidum genome reveals primary factors for plant terrestrial adaptation.</title>
        <authorList>
            <person name="Hori K."/>
            <person name="Maruyama F."/>
            <person name="Fujisawa T."/>
            <person name="Togashi T."/>
            <person name="Yamamoto N."/>
            <person name="Seo M."/>
            <person name="Sato S."/>
            <person name="Yamada T."/>
            <person name="Mori H."/>
            <person name="Tajima N."/>
            <person name="Moriyama T."/>
            <person name="Ikeuchi M."/>
            <person name="Watanabe M."/>
            <person name="Wada H."/>
            <person name="Kobayashi K."/>
            <person name="Saito M."/>
            <person name="Masuda T."/>
            <person name="Sasaki-Sekimoto Y."/>
            <person name="Mashiguchi K."/>
            <person name="Awai K."/>
            <person name="Shimojima M."/>
            <person name="Masuda S."/>
            <person name="Iwai M."/>
            <person name="Nobusawa T."/>
            <person name="Narise T."/>
            <person name="Kondo S."/>
            <person name="Saito H."/>
            <person name="Sato R."/>
            <person name="Murakawa M."/>
            <person name="Ihara Y."/>
            <person name="Oshima-Yamada Y."/>
            <person name="Ohtaka K."/>
            <person name="Satoh M."/>
            <person name="Sonobe K."/>
            <person name="Ishii M."/>
            <person name="Ohtani R."/>
            <person name="Kanamori-Sato M."/>
            <person name="Honoki R."/>
            <person name="Miyazaki D."/>
            <person name="Mochizuki H."/>
            <person name="Umetsu J."/>
            <person name="Higashi K."/>
            <person name="Shibata D."/>
            <person name="Kamiya Y."/>
            <person name="Sato N."/>
            <person name="Nakamura Y."/>
            <person name="Tabata S."/>
            <person name="Ida S."/>
            <person name="Kurokawa K."/>
            <person name="Ohta H."/>
        </authorList>
    </citation>
    <scope>NUCLEOTIDE SEQUENCE [LARGE SCALE GENOMIC DNA]</scope>
    <source>
        <strain evidence="4 5">NIES-2285</strain>
    </source>
</reference>
<feature type="non-terminal residue" evidence="4">
    <location>
        <position position="1"/>
    </location>
</feature>
<feature type="domain" description="Tyr recombinase" evidence="3">
    <location>
        <begin position="32"/>
        <end position="222"/>
    </location>
</feature>
<dbReference type="EMBL" id="DF238763">
    <property type="protein sequence ID" value="GAQ93826.1"/>
    <property type="molecule type" value="Genomic_DNA"/>
</dbReference>
<evidence type="ECO:0000259" key="3">
    <source>
        <dbReference type="PROSITE" id="PS51898"/>
    </source>
</evidence>
<keyword evidence="5" id="KW-1185">Reference proteome</keyword>
<sequence>GVNDKRINRLEQIQQRLETKPKRTVRKEMPLRDPASESVYDFLMSLKRALYINRYVWARARIAITLLRFLGLRASDAASLTLKDIESGLRHGSFQVSQSKTGKYRVVVLTKSAKEMLEKLDLDIQTVFRQQYNKPLASAENSTKQISKDQWIRSINRFMQPAISKFNLILTSHSFRINSIPRLLRVVPLQNVKTIVGHKDIRTTERYDRFVVDPKAISQIVETALNTNNKDNQKSVKPTE</sequence>
<dbReference type="OMA" id="DQWIRSI"/>
<protein>
    <submittedName>
        <fullName evidence="4">Putative_integrase/recombinase protein</fullName>
    </submittedName>
</protein>
<gene>
    <name evidence="4" type="primary">putative integrase</name>
    <name evidence="4" type="synonym">recombinase protein</name>
    <name evidence="4" type="ORF">KFL_018140480</name>
</gene>
<name>A0A0U9HNR7_KLENI</name>
<evidence type="ECO:0000313" key="5">
    <source>
        <dbReference type="Proteomes" id="UP000054558"/>
    </source>
</evidence>
<dbReference type="PROSITE" id="PS51898">
    <property type="entry name" value="TYR_RECOMBINASE"/>
    <property type="match status" value="1"/>
</dbReference>
<geneLocation type="mitochondrion" evidence="4"/>
<dbReference type="InterPro" id="IPR011010">
    <property type="entry name" value="DNA_brk_join_enz"/>
</dbReference>
<accession>A0A0U9HNR7</accession>
<dbReference type="PANTHER" id="PTHR30349:SF41">
    <property type="entry name" value="INTEGRASE_RECOMBINASE PROTEIN MJ0367-RELATED"/>
    <property type="match status" value="1"/>
</dbReference>
<dbReference type="Gene3D" id="1.10.443.10">
    <property type="entry name" value="Intergrase catalytic core"/>
    <property type="match status" value="1"/>
</dbReference>
<keyword evidence="2" id="KW-0233">DNA recombination</keyword>
<dbReference type="InterPro" id="IPR050090">
    <property type="entry name" value="Tyrosine_recombinase_XerCD"/>
</dbReference>
<proteinExistence type="predicted"/>
<evidence type="ECO:0000256" key="2">
    <source>
        <dbReference type="ARBA" id="ARBA00023172"/>
    </source>
</evidence>
<dbReference type="Proteomes" id="UP000054558">
    <property type="component" value="Mitochondrion MT"/>
</dbReference>
<dbReference type="GO" id="GO:0006310">
    <property type="term" value="P:DNA recombination"/>
    <property type="evidence" value="ECO:0007669"/>
    <property type="project" value="UniProtKB-KW"/>
</dbReference>
<evidence type="ECO:0000256" key="1">
    <source>
        <dbReference type="ARBA" id="ARBA00023125"/>
    </source>
</evidence>
<dbReference type="CDD" id="cd00397">
    <property type="entry name" value="DNA_BRE_C"/>
    <property type="match status" value="1"/>
</dbReference>
<evidence type="ECO:0000313" key="4">
    <source>
        <dbReference type="EMBL" id="GAQ93826.1"/>
    </source>
</evidence>
<keyword evidence="1" id="KW-0238">DNA-binding</keyword>
<keyword evidence="4" id="KW-0496">Mitochondrion</keyword>
<dbReference type="Pfam" id="PF00589">
    <property type="entry name" value="Phage_integrase"/>
    <property type="match status" value="1"/>
</dbReference>
<dbReference type="PANTHER" id="PTHR30349">
    <property type="entry name" value="PHAGE INTEGRASE-RELATED"/>
    <property type="match status" value="1"/>
</dbReference>
<organism evidence="4 5">
    <name type="scientific">Klebsormidium nitens</name>
    <name type="common">Green alga</name>
    <name type="synonym">Ulothrix nitens</name>
    <dbReference type="NCBI Taxonomy" id="105231"/>
    <lineage>
        <taxon>Eukaryota</taxon>
        <taxon>Viridiplantae</taxon>
        <taxon>Streptophyta</taxon>
        <taxon>Klebsormidiophyceae</taxon>
        <taxon>Klebsormidiales</taxon>
        <taxon>Klebsormidiaceae</taxon>
        <taxon>Klebsormidium</taxon>
    </lineage>
</organism>
<dbReference type="InterPro" id="IPR013762">
    <property type="entry name" value="Integrase-like_cat_sf"/>
</dbReference>
<dbReference type="AlphaFoldDB" id="A0A0U9HNR7"/>
<dbReference type="GO" id="GO:0015074">
    <property type="term" value="P:DNA integration"/>
    <property type="evidence" value="ECO:0007669"/>
    <property type="project" value="InterPro"/>
</dbReference>
<dbReference type="SUPFAM" id="SSF56349">
    <property type="entry name" value="DNA breaking-rejoining enzymes"/>
    <property type="match status" value="1"/>
</dbReference>
<dbReference type="OrthoDB" id="10610356at2759"/>
<dbReference type="InParanoid" id="A0A0U9HNR7"/>
<dbReference type="InterPro" id="IPR002104">
    <property type="entry name" value="Integrase_catalytic"/>
</dbReference>